<dbReference type="Proteomes" id="UP000887575">
    <property type="component" value="Unassembled WGS sequence"/>
</dbReference>
<feature type="compositionally biased region" description="Basic and acidic residues" evidence="1">
    <location>
        <begin position="321"/>
        <end position="336"/>
    </location>
</feature>
<feature type="compositionally biased region" description="Basic residues" evidence="1">
    <location>
        <begin position="398"/>
        <end position="407"/>
    </location>
</feature>
<dbReference type="WBParaSite" id="MBELARI_LOCUS13125">
    <property type="protein sequence ID" value="MBELARI_LOCUS13125"/>
    <property type="gene ID" value="MBELARI_LOCUS13125"/>
</dbReference>
<dbReference type="AlphaFoldDB" id="A0AAF3EGK8"/>
<reference evidence="4" key="1">
    <citation type="submission" date="2024-02" db="UniProtKB">
        <authorList>
            <consortium name="WormBaseParasite"/>
        </authorList>
    </citation>
    <scope>IDENTIFICATION</scope>
</reference>
<evidence type="ECO:0000256" key="1">
    <source>
        <dbReference type="SAM" id="MobiDB-lite"/>
    </source>
</evidence>
<name>A0AAF3EGK8_9BILA</name>
<keyword evidence="2" id="KW-0812">Transmembrane</keyword>
<feature type="compositionally biased region" description="Polar residues" evidence="1">
    <location>
        <begin position="1"/>
        <end position="10"/>
    </location>
</feature>
<feature type="compositionally biased region" description="Basic and acidic residues" evidence="1">
    <location>
        <begin position="345"/>
        <end position="374"/>
    </location>
</feature>
<evidence type="ECO:0000256" key="2">
    <source>
        <dbReference type="SAM" id="Phobius"/>
    </source>
</evidence>
<protein>
    <submittedName>
        <fullName evidence="4">Uncharacterized protein</fullName>
    </submittedName>
</protein>
<keyword evidence="2" id="KW-1133">Transmembrane helix</keyword>
<feature type="transmembrane region" description="Helical" evidence="2">
    <location>
        <begin position="213"/>
        <end position="238"/>
    </location>
</feature>
<organism evidence="3 4">
    <name type="scientific">Mesorhabditis belari</name>
    <dbReference type="NCBI Taxonomy" id="2138241"/>
    <lineage>
        <taxon>Eukaryota</taxon>
        <taxon>Metazoa</taxon>
        <taxon>Ecdysozoa</taxon>
        <taxon>Nematoda</taxon>
        <taxon>Chromadorea</taxon>
        <taxon>Rhabditida</taxon>
        <taxon>Rhabditina</taxon>
        <taxon>Rhabditomorpha</taxon>
        <taxon>Rhabditoidea</taxon>
        <taxon>Rhabditidae</taxon>
        <taxon>Mesorhabditinae</taxon>
        <taxon>Mesorhabditis</taxon>
    </lineage>
</organism>
<evidence type="ECO:0000313" key="4">
    <source>
        <dbReference type="WBParaSite" id="MBELARI_LOCUS13125"/>
    </source>
</evidence>
<evidence type="ECO:0000313" key="3">
    <source>
        <dbReference type="Proteomes" id="UP000887575"/>
    </source>
</evidence>
<accession>A0AAF3EGK8</accession>
<sequence length="487" mass="54935">MLYQSVTSLPPTDPGRNEEWRKFGDTKRPESIQDESDVFPPLPTPSPLIEPSTIEADQERNDEIEIPKEIEKTGKQQQFPSTITPISNAFLAQIVLATHEITERKEELEVRLQKLVCDGALAARAAHYKLTKASLFNEHPIGDVDVKIDKMRTDGLATTLYFYTKIDGNLIPPDIVINDMAQLTPQHVSAVLHYPLEKLKTEKLLEEEHANKWWLIVCIAGAGIAILLFGWFLLVCYFNICGRPIYVRQEKGDENRDPNAMILPINFEDSTIQQTPNDGHKSVVFAPILPSNFHENRPKSKKAKRPIELPVDQIEQSVRTGDTKGNRKIEDRKIDDETLWNGDGWKNREDDKQGEKGRNENGMRGVGKEGERDSQSPGLPSPTPEEFDGEITQSSSQRAKRRPKAAGKTRPLRDREGNIIRRGDGSDVLWDHYTAAQKVHELYGIAPRFVSESDSSSYPRPNPPTNDGVLELRVSSLANNSLVHQFL</sequence>
<keyword evidence="3" id="KW-1185">Reference proteome</keyword>
<feature type="region of interest" description="Disordered" evidence="1">
    <location>
        <begin position="294"/>
        <end position="419"/>
    </location>
</feature>
<feature type="compositionally biased region" description="Basic and acidic residues" evidence="1">
    <location>
        <begin position="15"/>
        <end position="31"/>
    </location>
</feature>
<feature type="region of interest" description="Disordered" evidence="1">
    <location>
        <begin position="1"/>
        <end position="54"/>
    </location>
</feature>
<proteinExistence type="predicted"/>
<keyword evidence="2" id="KW-0472">Membrane</keyword>